<dbReference type="VEuPathDB" id="FungiDB:FOC1_g10000900"/>
<dbReference type="InterPro" id="IPR007219">
    <property type="entry name" value="XnlR_reg_dom"/>
</dbReference>
<dbReference type="CDD" id="cd12148">
    <property type="entry name" value="fungal_TF_MHR"/>
    <property type="match status" value="1"/>
</dbReference>
<reference evidence="5" key="2">
    <citation type="journal article" date="2014" name="PLoS ONE">
        <title>Genome and Transcriptome Analysis of the Fungal Pathogen Fusarium oxysporum f. sp. cubense Causing Banana Vascular Wilt Disease.</title>
        <authorList>
            <person name="Guo L."/>
            <person name="Han L."/>
            <person name="Yang L."/>
            <person name="Zeng H."/>
            <person name="Fan D."/>
            <person name="Zhu Y."/>
            <person name="Feng Y."/>
            <person name="Wang G."/>
            <person name="Peng C."/>
            <person name="Jiang X."/>
            <person name="Zhou D."/>
            <person name="Ni P."/>
            <person name="Liang C."/>
            <person name="Liu L."/>
            <person name="Wang J."/>
            <person name="Mao C."/>
            <person name="Fang X."/>
            <person name="Peng M."/>
            <person name="Huang J."/>
        </authorList>
    </citation>
    <scope>NUCLEOTIDE SEQUENCE [LARGE SCALE GENOMIC DNA]</scope>
    <source>
        <strain evidence="5">race 1</strain>
    </source>
</reference>
<dbReference type="GO" id="GO:0000981">
    <property type="term" value="F:DNA-binding transcription factor activity, RNA polymerase II-specific"/>
    <property type="evidence" value="ECO:0007669"/>
    <property type="project" value="InterPro"/>
</dbReference>
<dbReference type="PANTHER" id="PTHR31668:SF10">
    <property type="entry name" value="ZN(II)2CYS6 TRANSCRIPTION FACTOR (EUROFUNG)"/>
    <property type="match status" value="1"/>
</dbReference>
<dbReference type="CDD" id="cd00067">
    <property type="entry name" value="GAL4"/>
    <property type="match status" value="1"/>
</dbReference>
<reference evidence="5" key="1">
    <citation type="submission" date="2012-09" db="EMBL/GenBank/DDBJ databases">
        <title>Genome sequencing and comparative transcriptomics of race 1 and race 4 of banana pathogen: Fusarium oxysporum f. sp. cubense.</title>
        <authorList>
            <person name="Fang X."/>
            <person name="Huang J."/>
        </authorList>
    </citation>
    <scope>NUCLEOTIDE SEQUENCE [LARGE SCALE GENOMIC DNA]</scope>
    <source>
        <strain evidence="5">race 1</strain>
    </source>
</reference>
<dbReference type="AlphaFoldDB" id="N4U906"/>
<dbReference type="STRING" id="1229664.N4U906"/>
<dbReference type="HOGENOM" id="CLU_009827_1_0_1"/>
<dbReference type="OrthoDB" id="3034343at2759"/>
<dbReference type="GO" id="GO:0008270">
    <property type="term" value="F:zinc ion binding"/>
    <property type="evidence" value="ECO:0007669"/>
    <property type="project" value="InterPro"/>
</dbReference>
<evidence type="ECO:0000313" key="5">
    <source>
        <dbReference type="Proteomes" id="UP000016928"/>
    </source>
</evidence>
<protein>
    <recommendedName>
        <fullName evidence="3">Xylanolytic transcriptional activator regulatory domain-containing protein</fullName>
    </recommendedName>
</protein>
<keyword evidence="2" id="KW-0539">Nucleus</keyword>
<dbReference type="InterPro" id="IPR050797">
    <property type="entry name" value="Carb_Metab_Trans_Reg"/>
</dbReference>
<evidence type="ECO:0000256" key="1">
    <source>
        <dbReference type="ARBA" id="ARBA00022723"/>
    </source>
</evidence>
<evidence type="ECO:0000259" key="3">
    <source>
        <dbReference type="Pfam" id="PF04082"/>
    </source>
</evidence>
<accession>N4U906</accession>
<dbReference type="Pfam" id="PF04082">
    <property type="entry name" value="Fungal_trans"/>
    <property type="match status" value="1"/>
</dbReference>
<dbReference type="GO" id="GO:0003677">
    <property type="term" value="F:DNA binding"/>
    <property type="evidence" value="ECO:0007669"/>
    <property type="project" value="InterPro"/>
</dbReference>
<proteinExistence type="predicted"/>
<organism evidence="4 5">
    <name type="scientific">Fusarium oxysporum f. sp. cubense (strain race 1)</name>
    <name type="common">Panama disease fungus</name>
    <dbReference type="NCBI Taxonomy" id="1229664"/>
    <lineage>
        <taxon>Eukaryota</taxon>
        <taxon>Fungi</taxon>
        <taxon>Dikarya</taxon>
        <taxon>Ascomycota</taxon>
        <taxon>Pezizomycotina</taxon>
        <taxon>Sordariomycetes</taxon>
        <taxon>Hypocreomycetidae</taxon>
        <taxon>Hypocreales</taxon>
        <taxon>Nectriaceae</taxon>
        <taxon>Fusarium</taxon>
        <taxon>Fusarium oxysporum species complex</taxon>
    </lineage>
</organism>
<dbReference type="GO" id="GO:0001080">
    <property type="term" value="P:nitrogen catabolite activation of transcription from RNA polymerase II promoter"/>
    <property type="evidence" value="ECO:0007669"/>
    <property type="project" value="TreeGrafter"/>
</dbReference>
<dbReference type="EMBL" id="KB730406">
    <property type="protein sequence ID" value="ENH66440.1"/>
    <property type="molecule type" value="Genomic_DNA"/>
</dbReference>
<evidence type="ECO:0000256" key="2">
    <source>
        <dbReference type="ARBA" id="ARBA00023242"/>
    </source>
</evidence>
<gene>
    <name evidence="4" type="ORF">FOC1_g10000900</name>
</gene>
<evidence type="ECO:0000313" key="4">
    <source>
        <dbReference type="EMBL" id="ENH66440.1"/>
    </source>
</evidence>
<dbReference type="GO" id="GO:0005634">
    <property type="term" value="C:nucleus"/>
    <property type="evidence" value="ECO:0007669"/>
    <property type="project" value="TreeGrafter"/>
</dbReference>
<sequence length="566" mass="63827">MTPTPNCNHKLRYRIFLSIKYPSMRQVAYLSCRRRKSRCKKQSASDTSCLMCLSHNTPCEFPQVRRPSRRNRDPISVRNSLFEGQSREVNAGHAAATMTSSGPPLAIDTAPPNGCRSGLTPLDVRIDEAQSLNPSPDSNTQTNLQLLEKFLQPHCSILVEMFVTDIHPCFPILDPNTLRQNLSNPESDSQVSPALLCCSYASTLAFWKTNPVLSKERLPDQRFIWNLANEALFSELRLCPSIHTIAAILFNVGGRPSTLPFNNTGQLGFAVSIAFSMGLNRDPSAWDIPEEEKNLRKRVWWALLIHDTNTLPPPDLKSLSMIESPKQCKAEIYTALFSLTEILSYYLDVTQRSQKSSSDTVLLENRVDAWSESTTGRIRRIILRGLEMDTPGASNLRLAFLSVQFLHCRISLEVSRAVVDEISCDQFQHEYFAGRRAAEDIIVYLQELSSQQLQCFWMPELSSTFCFVTSFLFRGAIEWELAWSEPSENSALSLLRTLINTLRTHKQDNDWDIGDNCLEQFSELLDSGNVLDMSIGFGDIDFDELAILLAEDGPQETTMFPFASDS</sequence>
<dbReference type="PANTHER" id="PTHR31668">
    <property type="entry name" value="GLUCOSE TRANSPORT TRANSCRIPTION REGULATOR RGT1-RELATED-RELATED"/>
    <property type="match status" value="1"/>
</dbReference>
<keyword evidence="1" id="KW-0479">Metal-binding</keyword>
<dbReference type="Gene3D" id="4.10.240.10">
    <property type="entry name" value="Zn(2)-C6 fungal-type DNA-binding domain"/>
    <property type="match status" value="1"/>
</dbReference>
<feature type="domain" description="Xylanolytic transcriptional activator regulatory" evidence="3">
    <location>
        <begin position="160"/>
        <end position="308"/>
    </location>
</feature>
<dbReference type="SUPFAM" id="SSF57701">
    <property type="entry name" value="Zn2/Cys6 DNA-binding domain"/>
    <property type="match status" value="1"/>
</dbReference>
<dbReference type="InterPro" id="IPR036864">
    <property type="entry name" value="Zn2-C6_fun-type_DNA-bd_sf"/>
</dbReference>
<dbReference type="InterPro" id="IPR001138">
    <property type="entry name" value="Zn2Cys6_DnaBD"/>
</dbReference>
<name>N4U906_FUSC1</name>
<dbReference type="OMA" id="FWIPANG"/>
<dbReference type="GO" id="GO:0006351">
    <property type="term" value="P:DNA-templated transcription"/>
    <property type="evidence" value="ECO:0007669"/>
    <property type="project" value="InterPro"/>
</dbReference>
<dbReference type="Proteomes" id="UP000016928">
    <property type="component" value="Unassembled WGS sequence"/>
</dbReference>